<feature type="region of interest" description="Disordered" evidence="1">
    <location>
        <begin position="1"/>
        <end position="40"/>
    </location>
</feature>
<name>A0A3M0KIY9_HIRRU</name>
<dbReference type="EMBL" id="QRBI01000108">
    <property type="protein sequence ID" value="RMC11244.1"/>
    <property type="molecule type" value="Genomic_DNA"/>
</dbReference>
<sequence length="156" mass="19152">MRAFREEKRREREEKREEREEREEKRREEKRREEKRREEKRREEKFFIFLFCLEEKKSKSTPSKVWEMREHALKENQVRKNPSRSQQLRFLQTTSEECSSGTGTSLGLSWLRYKLGDDGIEDQRDIKGYDGIPGNKTRQKYFNQIEFQTGLSRKRP</sequence>
<gene>
    <name evidence="2" type="ORF">DUI87_11361</name>
</gene>
<proteinExistence type="predicted"/>
<organism evidence="2 3">
    <name type="scientific">Hirundo rustica rustica</name>
    <dbReference type="NCBI Taxonomy" id="333673"/>
    <lineage>
        <taxon>Eukaryota</taxon>
        <taxon>Metazoa</taxon>
        <taxon>Chordata</taxon>
        <taxon>Craniata</taxon>
        <taxon>Vertebrata</taxon>
        <taxon>Euteleostomi</taxon>
        <taxon>Archelosauria</taxon>
        <taxon>Archosauria</taxon>
        <taxon>Dinosauria</taxon>
        <taxon>Saurischia</taxon>
        <taxon>Theropoda</taxon>
        <taxon>Coelurosauria</taxon>
        <taxon>Aves</taxon>
        <taxon>Neognathae</taxon>
        <taxon>Neoaves</taxon>
        <taxon>Telluraves</taxon>
        <taxon>Australaves</taxon>
        <taxon>Passeriformes</taxon>
        <taxon>Sylvioidea</taxon>
        <taxon>Hirundinidae</taxon>
        <taxon>Hirundo</taxon>
    </lineage>
</organism>
<protein>
    <submittedName>
        <fullName evidence="2">Uncharacterized protein</fullName>
    </submittedName>
</protein>
<dbReference type="Proteomes" id="UP000269221">
    <property type="component" value="Unassembled WGS sequence"/>
</dbReference>
<evidence type="ECO:0000313" key="2">
    <source>
        <dbReference type="EMBL" id="RMC11244.1"/>
    </source>
</evidence>
<reference evidence="2 3" key="1">
    <citation type="submission" date="2018-07" db="EMBL/GenBank/DDBJ databases">
        <title>A high quality draft genome assembly of the barn swallow (H. rustica rustica).</title>
        <authorList>
            <person name="Formenti G."/>
            <person name="Chiara M."/>
            <person name="Poveda L."/>
            <person name="Francoijs K.-J."/>
            <person name="Bonisoli-Alquati A."/>
            <person name="Canova L."/>
            <person name="Gianfranceschi L."/>
            <person name="Horner D.S."/>
            <person name="Saino N."/>
        </authorList>
    </citation>
    <scope>NUCLEOTIDE SEQUENCE [LARGE SCALE GENOMIC DNA]</scope>
    <source>
        <strain evidence="2">Chelidonia</strain>
        <tissue evidence="2">Blood</tissue>
    </source>
</reference>
<evidence type="ECO:0000313" key="3">
    <source>
        <dbReference type="Proteomes" id="UP000269221"/>
    </source>
</evidence>
<keyword evidence="3" id="KW-1185">Reference proteome</keyword>
<comment type="caution">
    <text evidence="2">The sequence shown here is derived from an EMBL/GenBank/DDBJ whole genome shotgun (WGS) entry which is preliminary data.</text>
</comment>
<evidence type="ECO:0000256" key="1">
    <source>
        <dbReference type="SAM" id="MobiDB-lite"/>
    </source>
</evidence>
<dbReference type="AlphaFoldDB" id="A0A3M0KIY9"/>
<accession>A0A3M0KIY9</accession>